<evidence type="ECO:0000256" key="1">
    <source>
        <dbReference type="ARBA" id="ARBA00007983"/>
    </source>
</evidence>
<dbReference type="GO" id="GO:0048038">
    <property type="term" value="F:quinone binding"/>
    <property type="evidence" value="ECO:0007669"/>
    <property type="project" value="InterPro"/>
</dbReference>
<comment type="PTM">
    <text evidence="7 8">Topaquinone (TPQ) is generated by copper-dependent autoxidation of a specific tyrosyl residue.</text>
</comment>
<keyword evidence="4 8" id="KW-0560">Oxidoreductase</keyword>
<dbReference type="EC" id="1.4.3.-" evidence="8"/>
<comment type="cofactor">
    <cofactor evidence="8">
        <name>Cu cation</name>
        <dbReference type="ChEBI" id="CHEBI:23378"/>
    </cofactor>
    <text evidence="8">Contains 1 topaquinone per subunit.</text>
</comment>
<gene>
    <name evidence="13" type="ORF">OCTVUL_1B008698</name>
</gene>
<dbReference type="GO" id="GO:0008131">
    <property type="term" value="F:primary methylamine oxidase activity"/>
    <property type="evidence" value="ECO:0007669"/>
    <property type="project" value="InterPro"/>
</dbReference>
<dbReference type="Pfam" id="PF09248">
    <property type="entry name" value="DUF1965"/>
    <property type="match status" value="1"/>
</dbReference>
<dbReference type="GO" id="GO:0005507">
    <property type="term" value="F:copper ion binding"/>
    <property type="evidence" value="ECO:0007669"/>
    <property type="project" value="InterPro"/>
</dbReference>
<reference evidence="13" key="1">
    <citation type="submission" date="2023-08" db="EMBL/GenBank/DDBJ databases">
        <authorList>
            <person name="Alioto T."/>
            <person name="Alioto T."/>
            <person name="Gomez Garrido J."/>
        </authorList>
    </citation>
    <scope>NUCLEOTIDE SEQUENCE</scope>
</reference>
<dbReference type="Gene3D" id="2.70.98.20">
    <property type="entry name" value="Copper amine oxidase, catalytic domain"/>
    <property type="match status" value="1"/>
</dbReference>
<evidence type="ECO:0000259" key="10">
    <source>
        <dbReference type="Pfam" id="PF01179"/>
    </source>
</evidence>
<feature type="modified residue" description="2',4',5'-topaquinone" evidence="7">
    <location>
        <position position="473"/>
    </location>
</feature>
<evidence type="ECO:0000313" key="14">
    <source>
        <dbReference type="Proteomes" id="UP001162480"/>
    </source>
</evidence>
<dbReference type="InterPro" id="IPR049947">
    <property type="entry name" value="Cu_Am_Ox_Cu-bd"/>
</dbReference>
<feature type="domain" description="Copper amine oxidase catalytic" evidence="10">
    <location>
        <begin position="314"/>
        <end position="722"/>
    </location>
</feature>
<dbReference type="PANTHER" id="PTHR10638:SF20">
    <property type="entry name" value="AMINE OXIDASE"/>
    <property type="match status" value="1"/>
</dbReference>
<dbReference type="GO" id="GO:0005886">
    <property type="term" value="C:plasma membrane"/>
    <property type="evidence" value="ECO:0007669"/>
    <property type="project" value="TreeGrafter"/>
</dbReference>
<evidence type="ECO:0000256" key="9">
    <source>
        <dbReference type="SAM" id="SignalP"/>
    </source>
</evidence>
<proteinExistence type="inferred from homology"/>
<feature type="active site" description="Proton acceptor" evidence="6">
    <location>
        <position position="386"/>
    </location>
</feature>
<dbReference type="InterPro" id="IPR016182">
    <property type="entry name" value="Cu_amine_oxidase_N-reg"/>
</dbReference>
<keyword evidence="3 6" id="KW-0801">TPQ</keyword>
<dbReference type="SUPFAM" id="SSF49998">
    <property type="entry name" value="Amine oxidase catalytic domain"/>
    <property type="match status" value="1"/>
</dbReference>
<keyword evidence="14" id="KW-1185">Reference proteome</keyword>
<name>A0AA36AM39_OCTVU</name>
<dbReference type="Pfam" id="PF02727">
    <property type="entry name" value="Cu_amine_oxidN2"/>
    <property type="match status" value="1"/>
</dbReference>
<evidence type="ECO:0000256" key="2">
    <source>
        <dbReference type="ARBA" id="ARBA00022723"/>
    </source>
</evidence>
<dbReference type="InterPro" id="IPR015798">
    <property type="entry name" value="Cu_amine_oxidase_C"/>
</dbReference>
<evidence type="ECO:0000313" key="13">
    <source>
        <dbReference type="EMBL" id="CAI9717537.1"/>
    </source>
</evidence>
<evidence type="ECO:0000256" key="8">
    <source>
        <dbReference type="RuleBase" id="RU000672"/>
    </source>
</evidence>
<dbReference type="PRINTS" id="PR00766">
    <property type="entry name" value="CUDAOXIDASE"/>
</dbReference>
<dbReference type="SUPFAM" id="SSF54416">
    <property type="entry name" value="Amine oxidase N-terminal region"/>
    <property type="match status" value="2"/>
</dbReference>
<dbReference type="InterPro" id="IPR000269">
    <property type="entry name" value="Cu_amine_oxidase"/>
</dbReference>
<dbReference type="InterPro" id="IPR036460">
    <property type="entry name" value="Cu_amine_oxidase_C_sf"/>
</dbReference>
<sequence length="811" mass="94304">MMFSILTLLAIGDYSGEEDSLEALHCNKKQSPVDDVGPNMFELRYRKHRIFDSLNVEEIEAVQKYLFSQKSLNLVHPSKAKVTDNYIFLMESQTPKKLKVLRFLDHVGPEPPRQAKVIIMKGQGRLPMVEEYIVGPLPKPKYHYLNNKTAKQNPLPFRIRPYNNPEIVALMYEVLPETMSSLNKVLQDIYGAQLSPHECEELCLTFTAAPVSTSFVRERKLWIPLFYNLEFPTLHPIDFQLLININHKNIKDWKIEQIWHSGILYNSTEHFLKTYKQNSFPRKRVNTKKLRESTRGYLHSRGKLFPNKPSSGPQQFETSSKRYKIVGNKVIYMKWSFDYRVSAIQGLQLFDIRFGNDRIVYEMSLQEMAVLYSGFNPFMKYMHVADTVDLPGKGFGLVPGIDCPHHATFLNATHATEEFDQAKVYQNAICIFEFNKDAPFRRHHSNNIRGGVFYSGLVNNVLIVRTISVVYNYDYIFDYIFYQNGALEVKIYSTGFVYTTTFSEAERPYAVPVDENIVASIHAHLFHFKVDLDILGEKNRYETWDVKVENKSNIWRNSYEEFHQYWLDRKLKRTEKEAIHKYNFNTPKYHTILNNDKTNYHGVPRGYRIHNRGMVKQLLPENFHMESSISWSRYQMAVTQFKDREEKSSSITALFGTKNPAVKFSDFLEDDDDIVDMDLVTWLTLGTYHIPRSEDLPNVPTPETELSFLLTPFNYFPEDPSISSRNAVRLTPSKKKSEKLNVETFGTPDPPKCVAPTFSFNSIKSSTIFNRILQLIAQTVEKYIMAIANLLEQKKTKLIFQSPTCHTSDFV</sequence>
<comment type="similarity">
    <text evidence="1 8">Belongs to the copper/topaquinone oxidase family.</text>
</comment>
<evidence type="ECO:0000256" key="6">
    <source>
        <dbReference type="PIRSR" id="PIRSR600269-50"/>
    </source>
</evidence>
<evidence type="ECO:0000259" key="12">
    <source>
        <dbReference type="Pfam" id="PF09248"/>
    </source>
</evidence>
<keyword evidence="5 8" id="KW-0186">Copper</keyword>
<dbReference type="EMBL" id="OX597815">
    <property type="protein sequence ID" value="CAI9717537.1"/>
    <property type="molecule type" value="Genomic_DNA"/>
</dbReference>
<accession>A0AA36AM39</accession>
<evidence type="ECO:0000256" key="3">
    <source>
        <dbReference type="ARBA" id="ARBA00022772"/>
    </source>
</evidence>
<dbReference type="Gene3D" id="3.10.450.40">
    <property type="match status" value="2"/>
</dbReference>
<dbReference type="AlphaFoldDB" id="A0AA36AM39"/>
<dbReference type="InterPro" id="IPR015328">
    <property type="entry name" value="DUF1965"/>
</dbReference>
<keyword evidence="2 8" id="KW-0479">Metal-binding</keyword>
<evidence type="ECO:0000256" key="4">
    <source>
        <dbReference type="ARBA" id="ARBA00023002"/>
    </source>
</evidence>
<dbReference type="PROSITE" id="PS01165">
    <property type="entry name" value="COPPER_AMINE_OXID_2"/>
    <property type="match status" value="1"/>
</dbReference>
<evidence type="ECO:0000256" key="7">
    <source>
        <dbReference type="PIRSR" id="PIRSR600269-51"/>
    </source>
</evidence>
<evidence type="ECO:0000259" key="11">
    <source>
        <dbReference type="Pfam" id="PF02727"/>
    </source>
</evidence>
<dbReference type="InterPro" id="IPR015800">
    <property type="entry name" value="Cu_amine_oxidase_N2"/>
</dbReference>
<feature type="signal peptide" evidence="9">
    <location>
        <begin position="1"/>
        <end position="16"/>
    </location>
</feature>
<feature type="chain" id="PRO_5041466424" description="Amine oxidase" evidence="9">
    <location>
        <begin position="17"/>
        <end position="811"/>
    </location>
</feature>
<feature type="domain" description="Copper amine oxidase N2-terminal" evidence="11">
    <location>
        <begin position="57"/>
        <end position="142"/>
    </location>
</feature>
<keyword evidence="9" id="KW-0732">Signal</keyword>
<feature type="active site" description="Schiff-base intermediate with substrate; via topaquinone" evidence="6">
    <location>
        <position position="473"/>
    </location>
</feature>
<dbReference type="Proteomes" id="UP001162480">
    <property type="component" value="Chromosome 2"/>
</dbReference>
<dbReference type="Pfam" id="PF01179">
    <property type="entry name" value="Cu_amine_oxid"/>
    <property type="match status" value="1"/>
</dbReference>
<dbReference type="FunFam" id="3.10.450.40:FF:000018">
    <property type="entry name" value="Amine oxidase"/>
    <property type="match status" value="1"/>
</dbReference>
<protein>
    <recommendedName>
        <fullName evidence="8">Amine oxidase</fullName>
        <ecNumber evidence="8">1.4.3.-</ecNumber>
    </recommendedName>
</protein>
<dbReference type="PANTHER" id="PTHR10638">
    <property type="entry name" value="COPPER AMINE OXIDASE"/>
    <property type="match status" value="1"/>
</dbReference>
<dbReference type="GO" id="GO:0009308">
    <property type="term" value="P:amine metabolic process"/>
    <property type="evidence" value="ECO:0007669"/>
    <property type="project" value="UniProtKB-UniRule"/>
</dbReference>
<organism evidence="13 14">
    <name type="scientific">Octopus vulgaris</name>
    <name type="common">Common octopus</name>
    <dbReference type="NCBI Taxonomy" id="6645"/>
    <lineage>
        <taxon>Eukaryota</taxon>
        <taxon>Metazoa</taxon>
        <taxon>Spiralia</taxon>
        <taxon>Lophotrochozoa</taxon>
        <taxon>Mollusca</taxon>
        <taxon>Cephalopoda</taxon>
        <taxon>Coleoidea</taxon>
        <taxon>Octopodiformes</taxon>
        <taxon>Octopoda</taxon>
        <taxon>Incirrata</taxon>
        <taxon>Octopodidae</taxon>
        <taxon>Octopus</taxon>
    </lineage>
</organism>
<feature type="domain" description="DUF1965" evidence="12">
    <location>
        <begin position="233"/>
        <end position="289"/>
    </location>
</feature>
<evidence type="ECO:0000256" key="5">
    <source>
        <dbReference type="ARBA" id="ARBA00023008"/>
    </source>
</evidence>